<dbReference type="PANTHER" id="PTHR21068:SF43">
    <property type="entry name" value="SPARTIN"/>
    <property type="match status" value="1"/>
</dbReference>
<evidence type="ECO:0000313" key="2">
    <source>
        <dbReference type="Ensembl" id="ENSCINP00000014184.3"/>
    </source>
</evidence>
<accession>F6YAC3</accession>
<dbReference type="InParanoid" id="F6YAC3"/>
<reference evidence="2" key="4">
    <citation type="submission" date="2025-09" db="UniProtKB">
        <authorList>
            <consortium name="Ensembl"/>
        </authorList>
    </citation>
    <scope>IDENTIFICATION</scope>
</reference>
<proteinExistence type="predicted"/>
<dbReference type="OMA" id="HRYGNEI"/>
<dbReference type="PANTHER" id="PTHR21068">
    <property type="entry name" value="SPARTIN"/>
    <property type="match status" value="1"/>
</dbReference>
<organism evidence="2 3">
    <name type="scientific">Ciona intestinalis</name>
    <name type="common">Transparent sea squirt</name>
    <name type="synonym">Ascidia intestinalis</name>
    <dbReference type="NCBI Taxonomy" id="7719"/>
    <lineage>
        <taxon>Eukaryota</taxon>
        <taxon>Metazoa</taxon>
        <taxon>Chordata</taxon>
        <taxon>Tunicata</taxon>
        <taxon>Ascidiacea</taxon>
        <taxon>Phlebobranchia</taxon>
        <taxon>Cionidae</taxon>
        <taxon>Ciona</taxon>
    </lineage>
</organism>
<reference evidence="2" key="2">
    <citation type="journal article" date="2008" name="Genome Biol.">
        <title>Improved genome assembly and evidence-based global gene model set for the chordate Ciona intestinalis: new insight into intron and operon populations.</title>
        <authorList>
            <person name="Satou Y."/>
            <person name="Mineta K."/>
            <person name="Ogasawara M."/>
            <person name="Sasakura Y."/>
            <person name="Shoguchi E."/>
            <person name="Ueno K."/>
            <person name="Yamada L."/>
            <person name="Matsumoto J."/>
            <person name="Wasserscheid J."/>
            <person name="Dewar K."/>
            <person name="Wiley G.B."/>
            <person name="Macmil S.L."/>
            <person name="Roe B.A."/>
            <person name="Zeller R.W."/>
            <person name="Hastings K.E."/>
            <person name="Lemaire P."/>
            <person name="Lindquist E."/>
            <person name="Endo T."/>
            <person name="Hotta K."/>
            <person name="Inaba K."/>
        </authorList>
    </citation>
    <scope>NUCLEOTIDE SEQUENCE [LARGE SCALE GENOMIC DNA]</scope>
    <source>
        <strain evidence="2">wild type</strain>
    </source>
</reference>
<dbReference type="Proteomes" id="UP000008144">
    <property type="component" value="Chromosome 9"/>
</dbReference>
<keyword evidence="3" id="KW-1185">Reference proteome</keyword>
<dbReference type="GeneTree" id="ENSGT00390000012235"/>
<feature type="domain" description="Senescence" evidence="1">
    <location>
        <begin position="2"/>
        <end position="84"/>
    </location>
</feature>
<dbReference type="Ensembl" id="ENSCINT00000014184.3">
    <property type="protein sequence ID" value="ENSCINP00000014184.3"/>
    <property type="gene ID" value="ENSCING00000006908.3"/>
</dbReference>
<evidence type="ECO:0000313" key="3">
    <source>
        <dbReference type="Proteomes" id="UP000008144"/>
    </source>
</evidence>
<dbReference type="InterPro" id="IPR045036">
    <property type="entry name" value="Spartin-like"/>
</dbReference>
<sequence>MDGVVNVAGAGLAGFATVWTSLEQAGLAVARSMSGATVETVQHKYGAEAGQATGHAMGAAVNVGRTAFNIDNLGVKAIVKRTAKDTGREVLKDFAKEKNKNGIEDDGATTKVVEKK</sequence>
<dbReference type="EMBL" id="EAAA01002906">
    <property type="status" value="NOT_ANNOTATED_CDS"/>
    <property type="molecule type" value="Genomic_DNA"/>
</dbReference>
<dbReference type="AlphaFoldDB" id="F6YAC3"/>
<dbReference type="STRING" id="7719.ENSCINP00000014184"/>
<dbReference type="Pfam" id="PF06911">
    <property type="entry name" value="Senescence"/>
    <property type="match status" value="1"/>
</dbReference>
<dbReference type="InterPro" id="IPR009686">
    <property type="entry name" value="Senescence/spartin_C"/>
</dbReference>
<reference evidence="2" key="3">
    <citation type="submission" date="2025-08" db="UniProtKB">
        <authorList>
            <consortium name="Ensembl"/>
        </authorList>
    </citation>
    <scope>IDENTIFICATION</scope>
</reference>
<evidence type="ECO:0000259" key="1">
    <source>
        <dbReference type="Pfam" id="PF06911"/>
    </source>
</evidence>
<reference evidence="3" key="1">
    <citation type="journal article" date="2002" name="Science">
        <title>The draft genome of Ciona intestinalis: insights into chordate and vertebrate origins.</title>
        <authorList>
            <person name="Dehal P."/>
            <person name="Satou Y."/>
            <person name="Campbell R.K."/>
            <person name="Chapman J."/>
            <person name="Degnan B."/>
            <person name="De Tomaso A."/>
            <person name="Davidson B."/>
            <person name="Di Gregorio A."/>
            <person name="Gelpke M."/>
            <person name="Goodstein D.M."/>
            <person name="Harafuji N."/>
            <person name="Hastings K.E."/>
            <person name="Ho I."/>
            <person name="Hotta K."/>
            <person name="Huang W."/>
            <person name="Kawashima T."/>
            <person name="Lemaire P."/>
            <person name="Martinez D."/>
            <person name="Meinertzhagen I.A."/>
            <person name="Necula S."/>
            <person name="Nonaka M."/>
            <person name="Putnam N."/>
            <person name="Rash S."/>
            <person name="Saiga H."/>
            <person name="Satake M."/>
            <person name="Terry A."/>
            <person name="Yamada L."/>
            <person name="Wang H.G."/>
            <person name="Awazu S."/>
            <person name="Azumi K."/>
            <person name="Boore J."/>
            <person name="Branno M."/>
            <person name="Chin-Bow S."/>
            <person name="DeSantis R."/>
            <person name="Doyle S."/>
            <person name="Francino P."/>
            <person name="Keys D.N."/>
            <person name="Haga S."/>
            <person name="Hayashi H."/>
            <person name="Hino K."/>
            <person name="Imai K.S."/>
            <person name="Inaba K."/>
            <person name="Kano S."/>
            <person name="Kobayashi K."/>
            <person name="Kobayashi M."/>
            <person name="Lee B.I."/>
            <person name="Makabe K.W."/>
            <person name="Manohar C."/>
            <person name="Matassi G."/>
            <person name="Medina M."/>
            <person name="Mochizuki Y."/>
            <person name="Mount S."/>
            <person name="Morishita T."/>
            <person name="Miura S."/>
            <person name="Nakayama A."/>
            <person name="Nishizaka S."/>
            <person name="Nomoto H."/>
            <person name="Ohta F."/>
            <person name="Oishi K."/>
            <person name="Rigoutsos I."/>
            <person name="Sano M."/>
            <person name="Sasaki A."/>
            <person name="Sasakura Y."/>
            <person name="Shoguchi E."/>
            <person name="Shin-i T."/>
            <person name="Spagnuolo A."/>
            <person name="Stainier D."/>
            <person name="Suzuki M.M."/>
            <person name="Tassy O."/>
            <person name="Takatori N."/>
            <person name="Tokuoka M."/>
            <person name="Yagi K."/>
            <person name="Yoshizaki F."/>
            <person name="Wada S."/>
            <person name="Zhang C."/>
            <person name="Hyatt P.D."/>
            <person name="Larimer F."/>
            <person name="Detter C."/>
            <person name="Doggett N."/>
            <person name="Glavina T."/>
            <person name="Hawkins T."/>
            <person name="Richardson P."/>
            <person name="Lucas S."/>
            <person name="Kohara Y."/>
            <person name="Levine M."/>
            <person name="Satoh N."/>
            <person name="Rokhsar D.S."/>
        </authorList>
    </citation>
    <scope>NUCLEOTIDE SEQUENCE [LARGE SCALE GENOMIC DNA]</scope>
</reference>
<protein>
    <recommendedName>
        <fullName evidence="1">Senescence domain-containing protein</fullName>
    </recommendedName>
</protein>
<dbReference type="HOGENOM" id="CLU_2096003_0_0_1"/>
<name>F6YAC3_CIOIN</name>